<comment type="catalytic activity">
    <reaction evidence="1 9">
        <text>4-amino-5-aminomethyl-2-methylpyrimidine + H2O = 4-amino-5-hydroxymethyl-2-methylpyrimidine + NH4(+)</text>
        <dbReference type="Rhea" id="RHEA:31799"/>
        <dbReference type="ChEBI" id="CHEBI:15377"/>
        <dbReference type="ChEBI" id="CHEBI:16892"/>
        <dbReference type="ChEBI" id="CHEBI:28938"/>
        <dbReference type="ChEBI" id="CHEBI:63416"/>
        <dbReference type="EC" id="3.5.99.2"/>
    </reaction>
</comment>
<comment type="similarity">
    <text evidence="3 9">Belongs to the TenA family.</text>
</comment>
<dbReference type="EMBL" id="BMFT01000001">
    <property type="protein sequence ID" value="GGH21919.1"/>
    <property type="molecule type" value="Genomic_DNA"/>
</dbReference>
<dbReference type="Proteomes" id="UP000659344">
    <property type="component" value="Unassembled WGS sequence"/>
</dbReference>
<accession>A0ABQ1YDA5</accession>
<comment type="subunit">
    <text evidence="4">Homotetramer.</text>
</comment>
<reference evidence="12" key="1">
    <citation type="journal article" date="2019" name="Int. J. Syst. Evol. Microbiol.">
        <title>The Global Catalogue of Microorganisms (GCM) 10K type strain sequencing project: providing services to taxonomists for standard genome sequencing and annotation.</title>
        <authorList>
            <consortium name="The Broad Institute Genomics Platform"/>
            <consortium name="The Broad Institute Genome Sequencing Center for Infectious Disease"/>
            <person name="Wu L."/>
            <person name="Ma J."/>
        </authorList>
    </citation>
    <scope>NUCLEOTIDE SEQUENCE [LARGE SCALE GENOMIC DNA]</scope>
    <source>
        <strain evidence="12">CGMCC 1.12769</strain>
    </source>
</reference>
<dbReference type="Pfam" id="PF03070">
    <property type="entry name" value="TENA_THI-4"/>
    <property type="match status" value="1"/>
</dbReference>
<protein>
    <recommendedName>
        <fullName evidence="6 9">Aminopyrimidine aminohydrolase</fullName>
        <ecNumber evidence="5 9">3.5.99.2</ecNumber>
    </recommendedName>
</protein>
<dbReference type="PANTHER" id="PTHR43198">
    <property type="entry name" value="BIFUNCTIONAL TH2 PROTEIN"/>
    <property type="match status" value="1"/>
</dbReference>
<dbReference type="SUPFAM" id="SSF48613">
    <property type="entry name" value="Heme oxygenase-like"/>
    <property type="match status" value="1"/>
</dbReference>
<dbReference type="InterPro" id="IPR027574">
    <property type="entry name" value="Thiaminase_II"/>
</dbReference>
<dbReference type="EC" id="3.5.99.2" evidence="5 9"/>
<dbReference type="InterPro" id="IPR004305">
    <property type="entry name" value="Thiaminase-2/PQQC"/>
</dbReference>
<evidence type="ECO:0000256" key="9">
    <source>
        <dbReference type="RuleBase" id="RU363093"/>
    </source>
</evidence>
<evidence type="ECO:0000256" key="7">
    <source>
        <dbReference type="ARBA" id="ARBA00022977"/>
    </source>
</evidence>
<dbReference type="PANTHER" id="PTHR43198:SF2">
    <property type="entry name" value="SI:CH1073-67J19.1-RELATED"/>
    <property type="match status" value="1"/>
</dbReference>
<evidence type="ECO:0000313" key="11">
    <source>
        <dbReference type="EMBL" id="GGH21919.1"/>
    </source>
</evidence>
<evidence type="ECO:0000256" key="4">
    <source>
        <dbReference type="ARBA" id="ARBA00011881"/>
    </source>
</evidence>
<comment type="caution">
    <text evidence="11">The sequence shown here is derived from an EMBL/GenBank/DDBJ whole genome shotgun (WGS) entry which is preliminary data.</text>
</comment>
<evidence type="ECO:0000313" key="12">
    <source>
        <dbReference type="Proteomes" id="UP000659344"/>
    </source>
</evidence>
<dbReference type="InterPro" id="IPR050967">
    <property type="entry name" value="Thiamine_Salvage_TenA"/>
</dbReference>
<evidence type="ECO:0000256" key="3">
    <source>
        <dbReference type="ARBA" id="ARBA00010264"/>
    </source>
</evidence>
<comment type="function">
    <text evidence="9">Catalyzes an amino-pyrimidine hydrolysis reaction at the C5' of the pyrimidine moiety of thiamine compounds, a reaction that is part of a thiamine salvage pathway.</text>
</comment>
<dbReference type="NCBIfam" id="TIGR04306">
    <property type="entry name" value="salvage_TenA"/>
    <property type="match status" value="1"/>
</dbReference>
<evidence type="ECO:0000259" key="10">
    <source>
        <dbReference type="Pfam" id="PF03070"/>
    </source>
</evidence>
<dbReference type="InterPro" id="IPR016084">
    <property type="entry name" value="Haem_Oase-like_multi-hlx"/>
</dbReference>
<evidence type="ECO:0000256" key="2">
    <source>
        <dbReference type="ARBA" id="ARBA00004948"/>
    </source>
</evidence>
<dbReference type="RefSeq" id="WP_188538247.1">
    <property type="nucleotide sequence ID" value="NZ_BMFT01000001.1"/>
</dbReference>
<proteinExistence type="inferred from homology"/>
<feature type="domain" description="Thiaminase-2/PQQC" evidence="10">
    <location>
        <begin position="12"/>
        <end position="216"/>
    </location>
</feature>
<evidence type="ECO:0000256" key="8">
    <source>
        <dbReference type="ARBA" id="ARBA00048337"/>
    </source>
</evidence>
<dbReference type="CDD" id="cd19366">
    <property type="entry name" value="TenA_C_BhTenA-like"/>
    <property type="match status" value="1"/>
</dbReference>
<dbReference type="Gene3D" id="1.20.910.10">
    <property type="entry name" value="Heme oxygenase-like"/>
    <property type="match status" value="1"/>
</dbReference>
<evidence type="ECO:0000256" key="1">
    <source>
        <dbReference type="ARBA" id="ARBA00001881"/>
    </source>
</evidence>
<name>A0ABQ1YDA5_9BACL</name>
<evidence type="ECO:0000256" key="5">
    <source>
        <dbReference type="ARBA" id="ARBA00012684"/>
    </source>
</evidence>
<comment type="catalytic activity">
    <reaction evidence="8 9">
        <text>thiamine + H2O = 5-(2-hydroxyethyl)-4-methylthiazole + 4-amino-5-hydroxymethyl-2-methylpyrimidine + H(+)</text>
        <dbReference type="Rhea" id="RHEA:17509"/>
        <dbReference type="ChEBI" id="CHEBI:15377"/>
        <dbReference type="ChEBI" id="CHEBI:15378"/>
        <dbReference type="ChEBI" id="CHEBI:16892"/>
        <dbReference type="ChEBI" id="CHEBI:17957"/>
        <dbReference type="ChEBI" id="CHEBI:18385"/>
        <dbReference type="EC" id="3.5.99.2"/>
    </reaction>
</comment>
<keyword evidence="9" id="KW-0378">Hydrolase</keyword>
<keyword evidence="7 9" id="KW-0784">Thiamine biosynthesis</keyword>
<keyword evidence="12" id="KW-1185">Reference proteome</keyword>
<organism evidence="11 12">
    <name type="scientific">Paenibacillus segetis</name>
    <dbReference type="NCBI Taxonomy" id="1325360"/>
    <lineage>
        <taxon>Bacteria</taxon>
        <taxon>Bacillati</taxon>
        <taxon>Bacillota</taxon>
        <taxon>Bacilli</taxon>
        <taxon>Bacillales</taxon>
        <taxon>Paenibacillaceae</taxon>
        <taxon>Paenibacillus</taxon>
    </lineage>
</organism>
<evidence type="ECO:0000256" key="6">
    <source>
        <dbReference type="ARBA" id="ARBA00013647"/>
    </source>
</evidence>
<comment type="pathway">
    <text evidence="2 9">Cofactor biosynthesis; thiamine diphosphate biosynthesis.</text>
</comment>
<sequence>MMRFSERLYLSVESIREKFYVHPFTMELSEGTLSPDRFRYFLTQDYMYLIYSSKMFALFAMKAPDLETMSKFREMLHSSLIGEMELYRQYAERFNITREELEATQPAPTTLAFTKYMLDAANQGTFIEVLATMLPCLWSYCEMGTSLANFPVVLNNTIYRDWVLAYSSEEYVKLTEWCINLMDQLAQGKSEEELARLEEFFIITAKFHYKFWDMAYYQELWPV</sequence>
<gene>
    <name evidence="11" type="ORF">GCM10008013_20110</name>
</gene>